<organism evidence="1 2">
    <name type="scientific">Neomoorella glycerini</name>
    <dbReference type="NCBI Taxonomy" id="55779"/>
    <lineage>
        <taxon>Bacteria</taxon>
        <taxon>Bacillati</taxon>
        <taxon>Bacillota</taxon>
        <taxon>Clostridia</taxon>
        <taxon>Neomoorellales</taxon>
        <taxon>Neomoorellaceae</taxon>
        <taxon>Neomoorella</taxon>
    </lineage>
</organism>
<reference evidence="1 2" key="1">
    <citation type="submission" date="2019-11" db="EMBL/GenBank/DDBJ databases">
        <title>Genome sequence of Moorella glycerini DSM11254.</title>
        <authorList>
            <person name="Poehlein A."/>
            <person name="Boeer T."/>
            <person name="Daniel R."/>
        </authorList>
    </citation>
    <scope>NUCLEOTIDE SEQUENCE [LARGE SCALE GENOMIC DNA]</scope>
    <source>
        <strain evidence="1 2">DSM 11254</strain>
    </source>
</reference>
<protein>
    <submittedName>
        <fullName evidence="1">Uncharacterized protein</fullName>
    </submittedName>
</protein>
<dbReference type="Proteomes" id="UP000425916">
    <property type="component" value="Chromosome"/>
</dbReference>
<proteinExistence type="predicted"/>
<dbReference type="AlphaFoldDB" id="A0A6I5ZUM4"/>
<sequence length="109" mass="12833">MRVLPSCYYHGFRLQLKAGYRGPLLTIKRLIRIYLYEPFTFFVQTLHLKPKRSSRGRRRMDHEGVYREIVRQVLAGEADYLNDVTYDPLVIISRSSCQAYPGNFFLLAT</sequence>
<evidence type="ECO:0000313" key="2">
    <source>
        <dbReference type="Proteomes" id="UP000425916"/>
    </source>
</evidence>
<dbReference type="EMBL" id="CP046244">
    <property type="protein sequence ID" value="QGP93335.1"/>
    <property type="molecule type" value="Genomic_DNA"/>
</dbReference>
<evidence type="ECO:0000313" key="1">
    <source>
        <dbReference type="EMBL" id="QGP93335.1"/>
    </source>
</evidence>
<name>A0A6I5ZUM4_9FIRM</name>
<accession>A0A6I5ZUM4</accession>
<gene>
    <name evidence="1" type="ORF">MGLY_27420</name>
</gene>
<keyword evidence="2" id="KW-1185">Reference proteome</keyword>